<keyword evidence="6 7" id="KW-0472">Membrane</keyword>
<evidence type="ECO:0000256" key="7">
    <source>
        <dbReference type="SAM" id="Phobius"/>
    </source>
</evidence>
<evidence type="ECO:0000256" key="1">
    <source>
        <dbReference type="ARBA" id="ARBA00004651"/>
    </source>
</evidence>
<feature type="domain" description="Type II secretion system protein GspF" evidence="8">
    <location>
        <begin position="270"/>
        <end position="388"/>
    </location>
</feature>
<evidence type="ECO:0000313" key="9">
    <source>
        <dbReference type="EMBL" id="MDQ0465744.1"/>
    </source>
</evidence>
<evidence type="ECO:0000256" key="4">
    <source>
        <dbReference type="ARBA" id="ARBA00022692"/>
    </source>
</evidence>
<dbReference type="InterPro" id="IPR003004">
    <property type="entry name" value="GspF/PilC"/>
</dbReference>
<dbReference type="PRINTS" id="PR00812">
    <property type="entry name" value="BCTERIALGSPF"/>
</dbReference>
<evidence type="ECO:0000313" key="10">
    <source>
        <dbReference type="Proteomes" id="UP001228905"/>
    </source>
</evidence>
<keyword evidence="5 7" id="KW-1133">Transmembrane helix</keyword>
<feature type="transmembrane region" description="Helical" evidence="7">
    <location>
        <begin position="219"/>
        <end position="240"/>
    </location>
</feature>
<dbReference type="Pfam" id="PF00482">
    <property type="entry name" value="T2SSF"/>
    <property type="match status" value="2"/>
</dbReference>
<evidence type="ECO:0000259" key="8">
    <source>
        <dbReference type="Pfam" id="PF00482"/>
    </source>
</evidence>
<feature type="transmembrane region" description="Helical" evidence="7">
    <location>
        <begin position="167"/>
        <end position="192"/>
    </location>
</feature>
<evidence type="ECO:0000256" key="6">
    <source>
        <dbReference type="ARBA" id="ARBA00023136"/>
    </source>
</evidence>
<dbReference type="Gene3D" id="1.20.81.30">
    <property type="entry name" value="Type II secretion system (T2SS), domain F"/>
    <property type="match status" value="2"/>
</dbReference>
<feature type="transmembrane region" description="Helical" evidence="7">
    <location>
        <begin position="273"/>
        <end position="291"/>
    </location>
</feature>
<protein>
    <submittedName>
        <fullName evidence="9">General secretion pathway protein F</fullName>
    </submittedName>
</protein>
<comment type="subcellular location">
    <subcellularLocation>
        <location evidence="1">Cell membrane</location>
        <topology evidence="1">Multi-pass membrane protein</topology>
    </subcellularLocation>
</comment>
<keyword evidence="10" id="KW-1185">Reference proteome</keyword>
<feature type="transmembrane region" description="Helical" evidence="7">
    <location>
        <begin position="364"/>
        <end position="394"/>
    </location>
</feature>
<accession>A0ABU0IUQ7</accession>
<comment type="caution">
    <text evidence="9">The sequence shown here is derived from an EMBL/GenBank/DDBJ whole genome shotgun (WGS) entry which is preliminary data.</text>
</comment>
<name>A0ABU0IUQ7_9CAUL</name>
<gene>
    <name evidence="9" type="ORF">QO010_003536</name>
</gene>
<dbReference type="PANTHER" id="PTHR30012:SF0">
    <property type="entry name" value="TYPE II SECRETION SYSTEM PROTEIN F-RELATED"/>
    <property type="match status" value="1"/>
</dbReference>
<keyword evidence="3" id="KW-1003">Cell membrane</keyword>
<dbReference type="RefSeq" id="WP_307351328.1">
    <property type="nucleotide sequence ID" value="NZ_JAUSVS010000008.1"/>
</dbReference>
<evidence type="ECO:0000256" key="3">
    <source>
        <dbReference type="ARBA" id="ARBA00022475"/>
    </source>
</evidence>
<sequence length="400" mass="41475">MTAFAYRGMDANGRPVRGRREAADETQLRDGLLAEKVTPLTITPLVASLAPQPSTRLSLNEAQAGAFCADIARFLKSGLSLGQTLQIIETTAEQPQAARLAHHVRGELMAGRPFSAALDMLPGQTGRYLQALAKAGEATGRLTDILSGGAAALKASSAAKNRLLTMIIYPMFVMAMAAGAITLFAFVVLPALEPAFAGVTNLPTSTRVVLAAGRILRQAAPLIGLGLAGLIAAIAFVAPVRALAQRLLYGLMLSPVGLGILADTVYGSLARRLAIAIGAGVPLASAFKVSVEAIGIEALRRPLEAQEARLREGAKLSGAFAATRAPVLLVSLTKVGETASDLPRVLDEAGEAMAVRAAERTERLLALLTPAIVLSIGLVVGTIVLVVFQGLLAISQSVDV</sequence>
<feature type="transmembrane region" description="Helical" evidence="7">
    <location>
        <begin position="247"/>
        <end position="267"/>
    </location>
</feature>
<proteinExistence type="inferred from homology"/>
<reference evidence="9 10" key="1">
    <citation type="submission" date="2023-07" db="EMBL/GenBank/DDBJ databases">
        <title>Genomic Encyclopedia of Type Strains, Phase IV (KMG-IV): sequencing the most valuable type-strain genomes for metagenomic binning, comparative biology and taxonomic classification.</title>
        <authorList>
            <person name="Goeker M."/>
        </authorList>
    </citation>
    <scope>NUCLEOTIDE SEQUENCE [LARGE SCALE GENOMIC DNA]</scope>
    <source>
        <strain evidence="9 10">DSM 18695</strain>
    </source>
</reference>
<dbReference type="InterPro" id="IPR042094">
    <property type="entry name" value="T2SS_GspF_sf"/>
</dbReference>
<dbReference type="PANTHER" id="PTHR30012">
    <property type="entry name" value="GENERAL SECRETION PATHWAY PROTEIN"/>
    <property type="match status" value="1"/>
</dbReference>
<evidence type="ECO:0000256" key="2">
    <source>
        <dbReference type="ARBA" id="ARBA00005745"/>
    </source>
</evidence>
<comment type="similarity">
    <text evidence="2">Belongs to the GSP F family.</text>
</comment>
<dbReference type="EMBL" id="JAUSVS010000008">
    <property type="protein sequence ID" value="MDQ0465744.1"/>
    <property type="molecule type" value="Genomic_DNA"/>
</dbReference>
<evidence type="ECO:0000256" key="5">
    <source>
        <dbReference type="ARBA" id="ARBA00022989"/>
    </source>
</evidence>
<dbReference type="InterPro" id="IPR018076">
    <property type="entry name" value="T2SS_GspF_dom"/>
</dbReference>
<feature type="domain" description="Type II secretion system protein GspF" evidence="8">
    <location>
        <begin position="67"/>
        <end position="190"/>
    </location>
</feature>
<dbReference type="Proteomes" id="UP001228905">
    <property type="component" value="Unassembled WGS sequence"/>
</dbReference>
<keyword evidence="4 7" id="KW-0812">Transmembrane</keyword>
<organism evidence="9 10">
    <name type="scientific">Caulobacter ginsengisoli</name>
    <dbReference type="NCBI Taxonomy" id="400775"/>
    <lineage>
        <taxon>Bacteria</taxon>
        <taxon>Pseudomonadati</taxon>
        <taxon>Pseudomonadota</taxon>
        <taxon>Alphaproteobacteria</taxon>
        <taxon>Caulobacterales</taxon>
        <taxon>Caulobacteraceae</taxon>
        <taxon>Caulobacter</taxon>
    </lineage>
</organism>